<dbReference type="InterPro" id="IPR023321">
    <property type="entry name" value="PINIT"/>
</dbReference>
<dbReference type="GO" id="GO:0006357">
    <property type="term" value="P:regulation of transcription by RNA polymerase II"/>
    <property type="evidence" value="ECO:0007669"/>
    <property type="project" value="TreeGrafter"/>
</dbReference>
<evidence type="ECO:0000256" key="3">
    <source>
        <dbReference type="ARBA" id="ARBA00022679"/>
    </source>
</evidence>
<proteinExistence type="inferred from homology"/>
<keyword evidence="5 8" id="KW-0863">Zinc-finger</keyword>
<dbReference type="GO" id="GO:0003712">
    <property type="term" value="F:transcription coregulator activity"/>
    <property type="evidence" value="ECO:0007669"/>
    <property type="project" value="TreeGrafter"/>
</dbReference>
<gene>
    <name evidence="12" type="primary">Pias1</name>
    <name evidence="12" type="ORF">TNCV_2599321</name>
</gene>
<evidence type="ECO:0000256" key="5">
    <source>
        <dbReference type="ARBA" id="ARBA00022771"/>
    </source>
</evidence>
<dbReference type="GO" id="GO:0000785">
    <property type="term" value="C:chromatin"/>
    <property type="evidence" value="ECO:0007669"/>
    <property type="project" value="TreeGrafter"/>
</dbReference>
<dbReference type="SUPFAM" id="SSF68906">
    <property type="entry name" value="SAP domain"/>
    <property type="match status" value="1"/>
</dbReference>
<dbReference type="Pfam" id="PF14324">
    <property type="entry name" value="PINIT"/>
    <property type="match status" value="1"/>
</dbReference>
<dbReference type="GO" id="GO:0016925">
    <property type="term" value="P:protein sumoylation"/>
    <property type="evidence" value="ECO:0007669"/>
    <property type="project" value="TreeGrafter"/>
</dbReference>
<evidence type="ECO:0000259" key="11">
    <source>
        <dbReference type="PROSITE" id="PS51466"/>
    </source>
</evidence>
<dbReference type="InterPro" id="IPR004181">
    <property type="entry name" value="Znf_MIZ"/>
</dbReference>
<dbReference type="Gene3D" id="2.60.120.780">
    <property type="entry name" value="PINIT domain"/>
    <property type="match status" value="1"/>
</dbReference>
<evidence type="ECO:0000256" key="4">
    <source>
        <dbReference type="ARBA" id="ARBA00022723"/>
    </source>
</evidence>
<keyword evidence="6" id="KW-0833">Ubl conjugation pathway</keyword>
<keyword evidence="3" id="KW-0808">Transferase</keyword>
<sequence>MSEGELAQMIRTLRVVDLKSLLTYARSNKSGNKETLQTKVLNLIQHKSPVIEQKIRQLFFKLNQSRVYSRGREMYPMPPMRKNVMSYGNRPNYGLTTSSAHHNVLPQYPDVKFKELPFYDVLAELLKPTSLITLPNNRFQQQKFAFCLTLLQVLEFQSNDVQVQLRICLLDSSCEQVDEIPPSICLEVNQVVANLPNPIPNNKLNQELKRPKEPINISSLIKKTATEPNEVQISWASRSGKPYVLGIFLVRRQNSTMLMRRMMGKGVIHRNHTTNMIKKILSQDKYSGITTMILRASLMCPLGKIKMKLPCRAVTCTHLQCFDAMLYLQMEEKKPKWDCPVCGKPLLFKDLVIDGLFINIILESPAECTEVQFHEDGSWSVMSIKKLIKMTDASMKTPPKDVPKIQVAKPKRPIEIITISDSDTEDSVISPKKIQHSEEKI</sequence>
<comment type="pathway">
    <text evidence="1">Protein modification; protein sumoylation.</text>
</comment>
<dbReference type="InterPro" id="IPR038654">
    <property type="entry name" value="PINIT_sf"/>
</dbReference>
<feature type="domain" description="PINIT" evidence="11">
    <location>
        <begin position="96"/>
        <end position="253"/>
    </location>
</feature>
<dbReference type="GO" id="GO:0061665">
    <property type="term" value="F:SUMO ligase activity"/>
    <property type="evidence" value="ECO:0007669"/>
    <property type="project" value="TreeGrafter"/>
</dbReference>
<dbReference type="EMBL" id="BMAU01021134">
    <property type="protein sequence ID" value="GFX91483.1"/>
    <property type="molecule type" value="Genomic_DNA"/>
</dbReference>
<comment type="caution">
    <text evidence="12">The sequence shown here is derived from an EMBL/GenBank/DDBJ whole genome shotgun (WGS) entry which is preliminary data.</text>
</comment>
<evidence type="ECO:0000313" key="13">
    <source>
        <dbReference type="Proteomes" id="UP000887159"/>
    </source>
</evidence>
<reference evidence="12" key="1">
    <citation type="submission" date="2020-08" db="EMBL/GenBank/DDBJ databases">
        <title>Multicomponent nature underlies the extraordinary mechanical properties of spider dragline silk.</title>
        <authorList>
            <person name="Kono N."/>
            <person name="Nakamura H."/>
            <person name="Mori M."/>
            <person name="Yoshida Y."/>
            <person name="Ohtoshi R."/>
            <person name="Malay A.D."/>
            <person name="Moran D.A.P."/>
            <person name="Tomita M."/>
            <person name="Numata K."/>
            <person name="Arakawa K."/>
        </authorList>
    </citation>
    <scope>NUCLEOTIDE SEQUENCE</scope>
</reference>
<dbReference type="AlphaFoldDB" id="A0A8X6UXI4"/>
<dbReference type="InterPro" id="IPR013083">
    <property type="entry name" value="Znf_RING/FYVE/PHD"/>
</dbReference>
<dbReference type="GO" id="GO:0008270">
    <property type="term" value="F:zinc ion binding"/>
    <property type="evidence" value="ECO:0007669"/>
    <property type="project" value="UniProtKB-KW"/>
</dbReference>
<keyword evidence="7" id="KW-0862">Zinc</keyword>
<evidence type="ECO:0000256" key="1">
    <source>
        <dbReference type="ARBA" id="ARBA00004718"/>
    </source>
</evidence>
<organism evidence="12 13">
    <name type="scientific">Trichonephila clavipes</name>
    <name type="common">Golden silk orbweaver</name>
    <name type="synonym">Nephila clavipes</name>
    <dbReference type="NCBI Taxonomy" id="2585209"/>
    <lineage>
        <taxon>Eukaryota</taxon>
        <taxon>Metazoa</taxon>
        <taxon>Ecdysozoa</taxon>
        <taxon>Arthropoda</taxon>
        <taxon>Chelicerata</taxon>
        <taxon>Arachnida</taxon>
        <taxon>Araneae</taxon>
        <taxon>Araneomorphae</taxon>
        <taxon>Entelegynae</taxon>
        <taxon>Araneoidea</taxon>
        <taxon>Nephilidae</taxon>
        <taxon>Trichonephila</taxon>
    </lineage>
</organism>
<dbReference type="InterPro" id="IPR036361">
    <property type="entry name" value="SAP_dom_sf"/>
</dbReference>
<evidence type="ECO:0000256" key="2">
    <source>
        <dbReference type="ARBA" id="ARBA00005383"/>
    </source>
</evidence>
<dbReference type="Proteomes" id="UP000887159">
    <property type="component" value="Unassembled WGS sequence"/>
</dbReference>
<name>A0A8X6UXI4_TRICX</name>
<keyword evidence="13" id="KW-1185">Reference proteome</keyword>
<dbReference type="Gene3D" id="1.10.720.30">
    <property type="entry name" value="SAP domain"/>
    <property type="match status" value="1"/>
</dbReference>
<protein>
    <submittedName>
        <fullName evidence="12">Uncharacterized protein</fullName>
    </submittedName>
</protein>
<comment type="similarity">
    <text evidence="2">Belongs to the PIAS family.</text>
</comment>
<evidence type="ECO:0000256" key="6">
    <source>
        <dbReference type="ARBA" id="ARBA00022786"/>
    </source>
</evidence>
<dbReference type="Gene3D" id="3.30.40.10">
    <property type="entry name" value="Zinc/RING finger domain, C3HC4 (zinc finger)"/>
    <property type="match status" value="1"/>
</dbReference>
<dbReference type="PROSITE" id="PS51044">
    <property type="entry name" value="ZF_SP_RING"/>
    <property type="match status" value="1"/>
</dbReference>
<dbReference type="PANTHER" id="PTHR10782:SF94">
    <property type="entry name" value="SUPPRESSOR OF VARIEGATION 2-10, ISOFORM I"/>
    <property type="match status" value="1"/>
</dbReference>
<accession>A0A8X6UXI4</accession>
<feature type="domain" description="SP-RING-type" evidence="10">
    <location>
        <begin position="285"/>
        <end position="366"/>
    </location>
</feature>
<dbReference type="PANTHER" id="PTHR10782">
    <property type="entry name" value="ZINC FINGER MIZ DOMAIN-CONTAINING PROTEIN"/>
    <property type="match status" value="1"/>
</dbReference>
<evidence type="ECO:0000256" key="8">
    <source>
        <dbReference type="PROSITE-ProRule" id="PRU00452"/>
    </source>
</evidence>
<dbReference type="Pfam" id="PF02891">
    <property type="entry name" value="zf-MIZ"/>
    <property type="match status" value="1"/>
</dbReference>
<dbReference type="FunFam" id="2.60.120.780:FF:000001">
    <property type="entry name" value="E3 SUMO-protein ligase PIAS2 isoform X1"/>
    <property type="match status" value="1"/>
</dbReference>
<evidence type="ECO:0000256" key="7">
    <source>
        <dbReference type="ARBA" id="ARBA00022833"/>
    </source>
</evidence>
<feature type="region of interest" description="Disordered" evidence="9">
    <location>
        <begin position="422"/>
        <end position="441"/>
    </location>
</feature>
<dbReference type="PROSITE" id="PS51466">
    <property type="entry name" value="PINIT"/>
    <property type="match status" value="1"/>
</dbReference>
<evidence type="ECO:0000256" key="9">
    <source>
        <dbReference type="SAM" id="MobiDB-lite"/>
    </source>
</evidence>
<keyword evidence="4" id="KW-0479">Metal-binding</keyword>
<evidence type="ECO:0000259" key="10">
    <source>
        <dbReference type="PROSITE" id="PS51044"/>
    </source>
</evidence>
<evidence type="ECO:0000313" key="12">
    <source>
        <dbReference type="EMBL" id="GFX91483.1"/>
    </source>
</evidence>